<dbReference type="EMBL" id="CP041614">
    <property type="protein sequence ID" value="QDO85074.1"/>
    <property type="molecule type" value="Genomic_DNA"/>
</dbReference>
<organism evidence="1 2">
    <name type="scientific">Shewanella psychropiezotolerans</name>
    <dbReference type="NCBI Taxonomy" id="2593655"/>
    <lineage>
        <taxon>Bacteria</taxon>
        <taxon>Pseudomonadati</taxon>
        <taxon>Pseudomonadota</taxon>
        <taxon>Gammaproteobacteria</taxon>
        <taxon>Alteromonadales</taxon>
        <taxon>Shewanellaceae</taxon>
        <taxon>Shewanella</taxon>
    </lineage>
</organism>
<dbReference type="RefSeq" id="WP_144047419.1">
    <property type="nucleotide sequence ID" value="NZ_CP041614.1"/>
</dbReference>
<name>A0ABX5X154_9GAMM</name>
<accession>A0ABX5X154</accession>
<reference evidence="1 2" key="1">
    <citation type="submission" date="2019-07" db="EMBL/GenBank/DDBJ databases">
        <title>Shewanella sp. YLB-06 whole genomic sequence.</title>
        <authorList>
            <person name="Yu L."/>
        </authorList>
    </citation>
    <scope>NUCLEOTIDE SEQUENCE [LARGE SCALE GENOMIC DNA]</scope>
    <source>
        <strain evidence="1 2">YLB-06</strain>
    </source>
</reference>
<gene>
    <name evidence="1" type="ORF">FM037_19855</name>
</gene>
<proteinExistence type="predicted"/>
<evidence type="ECO:0000313" key="2">
    <source>
        <dbReference type="Proteomes" id="UP000315947"/>
    </source>
</evidence>
<sequence>MSKSHADEYLLNRGALCAAKLTMIFSGLFSIKSHADEYLLDSGALSAAKLRSRIVIYDL</sequence>
<dbReference type="Proteomes" id="UP000315947">
    <property type="component" value="Chromosome"/>
</dbReference>
<evidence type="ECO:0000313" key="1">
    <source>
        <dbReference type="EMBL" id="QDO85074.1"/>
    </source>
</evidence>
<keyword evidence="2" id="KW-1185">Reference proteome</keyword>
<protein>
    <submittedName>
        <fullName evidence="1">Uncharacterized protein</fullName>
    </submittedName>
</protein>